<dbReference type="InterPro" id="IPR029058">
    <property type="entry name" value="AB_hydrolase_fold"/>
</dbReference>
<evidence type="ECO:0000256" key="2">
    <source>
        <dbReference type="ARBA" id="ARBA00022801"/>
    </source>
</evidence>
<dbReference type="GO" id="GO:0016787">
    <property type="term" value="F:hydrolase activity"/>
    <property type="evidence" value="ECO:0007669"/>
    <property type="project" value="UniProtKB-KW"/>
</dbReference>
<dbReference type="EMBL" id="AP012319">
    <property type="protein sequence ID" value="BAL90183.1"/>
    <property type="molecule type" value="Genomic_DNA"/>
</dbReference>
<name>I0HAZ6_ACTM4</name>
<sequence length="256" mass="27461">MTVTGGRTARVGSWFGRDVTPAAAAQLFCLPHAGAGASTYRQWQALAGPEVAVVPVRLPARESRFGEPPIRSAAAMADALLHPLMDRAGERRFALFGHSMGALLGYELAQRLTRLGRPPAHLVVSGYAAPHLSSPSGEGTVHQLSDPDLVDHLKALDGTAGEVLNEPKLLELLLPVIRADYELCETYRYPGHPPLPVPITALGGTEDPDLGEGRLQAWRELTTAAFTVVPFTGGHFYLNEHLDEVVGIARDASLRN</sequence>
<comment type="similarity">
    <text evidence="1">Belongs to the thioesterase family.</text>
</comment>
<dbReference type="InterPro" id="IPR020802">
    <property type="entry name" value="TesA-like"/>
</dbReference>
<evidence type="ECO:0000256" key="1">
    <source>
        <dbReference type="ARBA" id="ARBA00007169"/>
    </source>
</evidence>
<evidence type="ECO:0000259" key="3">
    <source>
        <dbReference type="SMART" id="SM00824"/>
    </source>
</evidence>
<dbReference type="OrthoDB" id="8480037at2"/>
<dbReference type="SMART" id="SM00824">
    <property type="entry name" value="PKS_TE"/>
    <property type="match status" value="1"/>
</dbReference>
<dbReference type="KEGG" id="ams:AMIS_49630"/>
<dbReference type="InterPro" id="IPR001031">
    <property type="entry name" value="Thioesterase"/>
</dbReference>
<keyword evidence="5" id="KW-1185">Reference proteome</keyword>
<protein>
    <submittedName>
        <fullName evidence="4">Putative thioesterase</fullName>
    </submittedName>
</protein>
<keyword evidence="2" id="KW-0378">Hydrolase</keyword>
<dbReference type="InterPro" id="IPR012223">
    <property type="entry name" value="TEII"/>
</dbReference>
<accession>I0HAZ6</accession>
<dbReference type="GO" id="GO:0008610">
    <property type="term" value="P:lipid biosynthetic process"/>
    <property type="evidence" value="ECO:0007669"/>
    <property type="project" value="TreeGrafter"/>
</dbReference>
<dbReference type="STRING" id="512565.AMIS_49630"/>
<dbReference type="PANTHER" id="PTHR11487">
    <property type="entry name" value="THIOESTERASE"/>
    <property type="match status" value="1"/>
</dbReference>
<feature type="domain" description="Thioesterase TesA-like" evidence="3">
    <location>
        <begin position="28"/>
        <end position="246"/>
    </location>
</feature>
<dbReference type="SUPFAM" id="SSF53474">
    <property type="entry name" value="alpha/beta-Hydrolases"/>
    <property type="match status" value="1"/>
</dbReference>
<dbReference type="Proteomes" id="UP000007882">
    <property type="component" value="Chromosome"/>
</dbReference>
<evidence type="ECO:0000313" key="4">
    <source>
        <dbReference type="EMBL" id="BAL90183.1"/>
    </source>
</evidence>
<evidence type="ECO:0000313" key="5">
    <source>
        <dbReference type="Proteomes" id="UP000007882"/>
    </source>
</evidence>
<dbReference type="eggNOG" id="COG3208">
    <property type="taxonomic scope" value="Bacteria"/>
</dbReference>
<dbReference type="Pfam" id="PF00975">
    <property type="entry name" value="Thioesterase"/>
    <property type="match status" value="1"/>
</dbReference>
<dbReference type="PANTHER" id="PTHR11487:SF0">
    <property type="entry name" value="S-ACYL FATTY ACID SYNTHASE THIOESTERASE, MEDIUM CHAIN"/>
    <property type="match status" value="1"/>
</dbReference>
<organism evidence="4 5">
    <name type="scientific">Actinoplanes missouriensis (strain ATCC 14538 / DSM 43046 / CBS 188.64 / JCM 3121 / NBRC 102363 / NCIMB 12654 / NRRL B-3342 / UNCC 431)</name>
    <dbReference type="NCBI Taxonomy" id="512565"/>
    <lineage>
        <taxon>Bacteria</taxon>
        <taxon>Bacillati</taxon>
        <taxon>Actinomycetota</taxon>
        <taxon>Actinomycetes</taxon>
        <taxon>Micromonosporales</taxon>
        <taxon>Micromonosporaceae</taxon>
        <taxon>Actinoplanes</taxon>
    </lineage>
</organism>
<dbReference type="HOGENOM" id="CLU_070456_1_1_11"/>
<dbReference type="AlphaFoldDB" id="I0HAZ6"/>
<gene>
    <name evidence="4" type="ordered locus">AMIS_49630</name>
</gene>
<proteinExistence type="inferred from homology"/>
<reference evidence="4 5" key="1">
    <citation type="submission" date="2012-02" db="EMBL/GenBank/DDBJ databases">
        <title>Complete genome sequence of Actinoplanes missouriensis 431 (= NBRC 102363).</title>
        <authorList>
            <person name="Ohnishi Y."/>
            <person name="Ishikawa J."/>
            <person name="Sekine M."/>
            <person name="Hosoyama A."/>
            <person name="Harada T."/>
            <person name="Narita H."/>
            <person name="Hata T."/>
            <person name="Konno Y."/>
            <person name="Tutikane K."/>
            <person name="Fujita N."/>
            <person name="Horinouchi S."/>
            <person name="Hayakawa M."/>
        </authorList>
    </citation>
    <scope>NUCLEOTIDE SEQUENCE [LARGE SCALE GENOMIC DNA]</scope>
    <source>
        <strain evidence="5">ATCC 14538 / DSM 43046 / CBS 188.64 / JCM 3121 / NBRC 102363 / NCIMB 12654 / NRRL B-3342 / UNCC 431</strain>
    </source>
</reference>
<dbReference type="Gene3D" id="3.40.50.1820">
    <property type="entry name" value="alpha/beta hydrolase"/>
    <property type="match status" value="1"/>
</dbReference>
<dbReference type="PATRIC" id="fig|512565.3.peg.4953"/>